<proteinExistence type="predicted"/>
<name>A0A2X2Y928_CLOPF</name>
<dbReference type="Pfam" id="PF17989">
    <property type="entry name" value="ALP_N"/>
    <property type="match status" value="1"/>
</dbReference>
<feature type="domain" description="Actin-like protein N-terminal" evidence="1">
    <location>
        <begin position="5"/>
        <end position="144"/>
    </location>
</feature>
<dbReference type="InterPro" id="IPR043129">
    <property type="entry name" value="ATPase_NBD"/>
</dbReference>
<organism evidence="3 4">
    <name type="scientific">Clostridium perfringens</name>
    <dbReference type="NCBI Taxonomy" id="1502"/>
    <lineage>
        <taxon>Bacteria</taxon>
        <taxon>Bacillati</taxon>
        <taxon>Bacillota</taxon>
        <taxon>Clostridia</taxon>
        <taxon>Eubacteriales</taxon>
        <taxon>Clostridiaceae</taxon>
        <taxon>Clostridium</taxon>
    </lineage>
</organism>
<sequence length="302" mass="34091">MKILGLDNGYNYTKTSKNICILSTVEKGHDDYNNVLEMNFNGENYIIGEPTGQYIVDANKFKTEEGKELLRITTLAAIGLSYPEESVIDVSIVAGLPVAFYADQKEELTKLIKDLDDSCIEINKLGKKQIIKIDKVMVLPQACGIIIEKNKKNESSLVIDIGGGTWDIAQFTGLKLVEKATYEKGMLVLYSAIAQELNAKYYTKFETSDIQNIIDRKYFTVDGVKKGIEDIEEYIDNYVRKIAATIKRDFDTTNIDNFYLIGGGAISLESYVKKYFPSIEVEKECQFTNVNSFKFMGELKLK</sequence>
<gene>
    <name evidence="3" type="ORF">NCTC10719_01424</name>
</gene>
<evidence type="ECO:0000259" key="1">
    <source>
        <dbReference type="Pfam" id="PF17989"/>
    </source>
</evidence>
<dbReference type="EMBL" id="UAWG01000009">
    <property type="protein sequence ID" value="SQB59881.1"/>
    <property type="molecule type" value="Genomic_DNA"/>
</dbReference>
<dbReference type="RefSeq" id="WP_111926312.1">
    <property type="nucleotide sequence ID" value="NZ_JBCAOW010000011.1"/>
</dbReference>
<dbReference type="Gene3D" id="3.30.420.40">
    <property type="match status" value="2"/>
</dbReference>
<dbReference type="SUPFAM" id="SSF53067">
    <property type="entry name" value="Actin-like ATPase domain"/>
    <property type="match status" value="2"/>
</dbReference>
<dbReference type="AlphaFoldDB" id="A0A2X2Y928"/>
<protein>
    <submittedName>
        <fullName evidence="3">StbA family protein</fullName>
    </submittedName>
</protein>
<accession>A0A2X2Y928</accession>
<dbReference type="InterPro" id="IPR040607">
    <property type="entry name" value="ALP_N"/>
</dbReference>
<evidence type="ECO:0000259" key="2">
    <source>
        <dbReference type="Pfam" id="PF21522"/>
    </source>
</evidence>
<feature type="domain" description="Actin homologue MreB-like C-terminal" evidence="2">
    <location>
        <begin position="158"/>
        <end position="273"/>
    </location>
</feature>
<dbReference type="Pfam" id="PF21522">
    <property type="entry name" value="MreB-like_C"/>
    <property type="match status" value="1"/>
</dbReference>
<reference evidence="3 4" key="1">
    <citation type="submission" date="2018-06" db="EMBL/GenBank/DDBJ databases">
        <authorList>
            <consortium name="Pathogen Informatics"/>
            <person name="Doyle S."/>
        </authorList>
    </citation>
    <scope>NUCLEOTIDE SEQUENCE [LARGE SCALE GENOMIC DNA]</scope>
    <source>
        <strain evidence="3 4">NCTC10719</strain>
    </source>
</reference>
<dbReference type="Proteomes" id="UP000249986">
    <property type="component" value="Unassembled WGS sequence"/>
</dbReference>
<evidence type="ECO:0000313" key="4">
    <source>
        <dbReference type="Proteomes" id="UP000249986"/>
    </source>
</evidence>
<evidence type="ECO:0000313" key="3">
    <source>
        <dbReference type="EMBL" id="SQB59881.1"/>
    </source>
</evidence>
<dbReference type="InterPro" id="IPR049067">
    <property type="entry name" value="MreB-like_C"/>
</dbReference>